<accession>A0A6J4PLS5</accession>
<reference evidence="2" key="1">
    <citation type="submission" date="2020-02" db="EMBL/GenBank/DDBJ databases">
        <authorList>
            <person name="Meier V. D."/>
        </authorList>
    </citation>
    <scope>NUCLEOTIDE SEQUENCE</scope>
    <source>
        <strain evidence="2">AVDCRST_MAG64</strain>
    </source>
</reference>
<sequence length="303" mass="31561">MHRPSPIPSRLAWLVVAVASAALSLAGGGGCVRGVSHSSVSSDGGEAAGARLDAATTDERVAALAGEFRAMGPGVSPDEAALVADVAVRYSERLAESYGMVRPVELHNVLVNLRLRRGGLCYQMAECMLAELQELPLRTLELHRAIAWRGDLWNEHNTVVVAAAGAPFESGVVLDAWRNGGRLRWAPVRMDHYPWQFKPAPPPRLGSILAARPDADEPYEAVPAADGTGSGGGDAVAEADAAESPQHEAGEAVPAAATVEAPETAPPAADDETPPDGVDAGPSLFSSDTSRDPQDPQPPSPAR</sequence>
<evidence type="ECO:0000256" key="1">
    <source>
        <dbReference type="SAM" id="MobiDB-lite"/>
    </source>
</evidence>
<feature type="compositionally biased region" description="Low complexity" evidence="1">
    <location>
        <begin position="235"/>
        <end position="244"/>
    </location>
</feature>
<evidence type="ECO:0000313" key="2">
    <source>
        <dbReference type="EMBL" id="CAA9414499.1"/>
    </source>
</evidence>
<organism evidence="2">
    <name type="scientific">uncultured Phycisphaerae bacterium</name>
    <dbReference type="NCBI Taxonomy" id="904963"/>
    <lineage>
        <taxon>Bacteria</taxon>
        <taxon>Pseudomonadati</taxon>
        <taxon>Planctomycetota</taxon>
        <taxon>Phycisphaerae</taxon>
        <taxon>environmental samples</taxon>
    </lineage>
</organism>
<feature type="region of interest" description="Disordered" evidence="1">
    <location>
        <begin position="219"/>
        <end position="303"/>
    </location>
</feature>
<name>A0A6J4PLS5_9BACT</name>
<protein>
    <submittedName>
        <fullName evidence="2">Uncharacterized protein</fullName>
    </submittedName>
</protein>
<dbReference type="PROSITE" id="PS51257">
    <property type="entry name" value="PROKAR_LIPOPROTEIN"/>
    <property type="match status" value="1"/>
</dbReference>
<dbReference type="AlphaFoldDB" id="A0A6J4PLS5"/>
<feature type="compositionally biased region" description="Low complexity" evidence="1">
    <location>
        <begin position="251"/>
        <end position="268"/>
    </location>
</feature>
<gene>
    <name evidence="2" type="ORF">AVDCRST_MAG64-2526</name>
</gene>
<proteinExistence type="predicted"/>
<dbReference type="EMBL" id="CADCUQ010000562">
    <property type="protein sequence ID" value="CAA9414499.1"/>
    <property type="molecule type" value="Genomic_DNA"/>
</dbReference>